<evidence type="ECO:0000256" key="1">
    <source>
        <dbReference type="SAM" id="Coils"/>
    </source>
</evidence>
<proteinExistence type="predicted"/>
<dbReference type="EMBL" id="CP061539">
    <property type="protein sequence ID" value="QNV37546.1"/>
    <property type="molecule type" value="Genomic_DNA"/>
</dbReference>
<feature type="coiled-coil region" evidence="1">
    <location>
        <begin position="185"/>
        <end position="212"/>
    </location>
</feature>
<sequence length="238" mass="27265">MKKAGEALKDFYLSTQIAQTVAEHPLTEQTRKEMDEVDARNQRAFILQNLEALREIFNENGARFGELWELFKPTRLDVREINKSAKLKKLVPELIAVAGTLDMIQTLAVRYGNAAQKHNQLAHHFLTGCAFPAVYSEEVTSVVPQQLGTAFSNQYAAPQQRLNTAGVFATMLEREPRAGETITLHWNTEEQLQEQEKEYEHLIEELEARTRNSLLFHPTVSLTGKEIEVFKYWLAHKK</sequence>
<dbReference type="KEGG" id="rter:IDM49_10080"/>
<dbReference type="Proteomes" id="UP000516404">
    <property type="component" value="Chromosome"/>
</dbReference>
<dbReference type="GeneID" id="96624586"/>
<dbReference type="RefSeq" id="WP_190724407.1">
    <property type="nucleotide sequence ID" value="NZ_CP061539.1"/>
</dbReference>
<organism evidence="2 3">
    <name type="scientific">Rothia terrae</name>
    <dbReference type="NCBI Taxonomy" id="396015"/>
    <lineage>
        <taxon>Bacteria</taxon>
        <taxon>Bacillati</taxon>
        <taxon>Actinomycetota</taxon>
        <taxon>Actinomycetes</taxon>
        <taxon>Micrococcales</taxon>
        <taxon>Micrococcaceae</taxon>
        <taxon>Rothia</taxon>
    </lineage>
</organism>
<keyword evidence="3" id="KW-1185">Reference proteome</keyword>
<dbReference type="AlphaFoldDB" id="A0A7H2BD00"/>
<accession>A0A7H2BD00</accession>
<reference evidence="2 3" key="1">
    <citation type="submission" date="2020-09" db="EMBL/GenBank/DDBJ databases">
        <title>Investigation of environmental microbes.</title>
        <authorList>
            <person name="Ou Y."/>
            <person name="Kang Q."/>
        </authorList>
    </citation>
    <scope>NUCLEOTIDE SEQUENCE [LARGE SCALE GENOMIC DNA]</scope>
    <source>
        <strain evidence="2 3">KJZ-14</strain>
    </source>
</reference>
<protein>
    <submittedName>
        <fullName evidence="2">Uncharacterized protein</fullName>
    </submittedName>
</protein>
<keyword evidence="1" id="KW-0175">Coiled coil</keyword>
<evidence type="ECO:0000313" key="3">
    <source>
        <dbReference type="Proteomes" id="UP000516404"/>
    </source>
</evidence>
<evidence type="ECO:0000313" key="2">
    <source>
        <dbReference type="EMBL" id="QNV37546.1"/>
    </source>
</evidence>
<name>A0A7H2BD00_9MICC</name>
<gene>
    <name evidence="2" type="ORF">IDM49_10080</name>
</gene>